<dbReference type="Proteomes" id="UP001054945">
    <property type="component" value="Unassembled WGS sequence"/>
</dbReference>
<proteinExistence type="predicted"/>
<accession>A0AAV4P7S0</accession>
<evidence type="ECO:0000256" key="1">
    <source>
        <dbReference type="SAM" id="MobiDB-lite"/>
    </source>
</evidence>
<keyword evidence="3" id="KW-1185">Reference proteome</keyword>
<name>A0AAV4P7S0_CAEEX</name>
<protein>
    <submittedName>
        <fullName evidence="2">Uncharacterized protein</fullName>
    </submittedName>
</protein>
<comment type="caution">
    <text evidence="2">The sequence shown here is derived from an EMBL/GenBank/DDBJ whole genome shotgun (WGS) entry which is preliminary data.</text>
</comment>
<organism evidence="2 3">
    <name type="scientific">Caerostris extrusa</name>
    <name type="common">Bark spider</name>
    <name type="synonym">Caerostris bankana</name>
    <dbReference type="NCBI Taxonomy" id="172846"/>
    <lineage>
        <taxon>Eukaryota</taxon>
        <taxon>Metazoa</taxon>
        <taxon>Ecdysozoa</taxon>
        <taxon>Arthropoda</taxon>
        <taxon>Chelicerata</taxon>
        <taxon>Arachnida</taxon>
        <taxon>Araneae</taxon>
        <taxon>Araneomorphae</taxon>
        <taxon>Entelegynae</taxon>
        <taxon>Araneoidea</taxon>
        <taxon>Araneidae</taxon>
        <taxon>Caerostris</taxon>
    </lineage>
</organism>
<gene>
    <name evidence="2" type="ORF">CEXT_173181</name>
</gene>
<evidence type="ECO:0000313" key="2">
    <source>
        <dbReference type="EMBL" id="GIX92073.1"/>
    </source>
</evidence>
<dbReference type="AlphaFoldDB" id="A0AAV4P7S0"/>
<feature type="region of interest" description="Disordered" evidence="1">
    <location>
        <begin position="62"/>
        <end position="99"/>
    </location>
</feature>
<reference evidence="2 3" key="1">
    <citation type="submission" date="2021-06" db="EMBL/GenBank/DDBJ databases">
        <title>Caerostris extrusa draft genome.</title>
        <authorList>
            <person name="Kono N."/>
            <person name="Arakawa K."/>
        </authorList>
    </citation>
    <scope>NUCLEOTIDE SEQUENCE [LARGE SCALE GENOMIC DNA]</scope>
</reference>
<feature type="compositionally biased region" description="Polar residues" evidence="1">
    <location>
        <begin position="62"/>
        <end position="72"/>
    </location>
</feature>
<sequence>MSIKEIRLIKSFYTKQCFCSFLIAAYYRKLLVNGRDSVQVLQEKRSHLKFVTSATAKEVKNSTIETCSNPRQPSRRCDGGQKTKASDDRFEGGTRQRGQKTNRLWSFLSCRT</sequence>
<evidence type="ECO:0000313" key="3">
    <source>
        <dbReference type="Proteomes" id="UP001054945"/>
    </source>
</evidence>
<feature type="compositionally biased region" description="Basic and acidic residues" evidence="1">
    <location>
        <begin position="75"/>
        <end position="94"/>
    </location>
</feature>
<dbReference type="EMBL" id="BPLR01004091">
    <property type="protein sequence ID" value="GIX92073.1"/>
    <property type="molecule type" value="Genomic_DNA"/>
</dbReference>